<feature type="compositionally biased region" description="Polar residues" evidence="6">
    <location>
        <begin position="103"/>
        <end position="115"/>
    </location>
</feature>
<reference evidence="8" key="1">
    <citation type="submission" date="2021-09" db="EMBL/GenBank/DDBJ databases">
        <title>A high-quality genome of the endoparasitic fungus Hirsutella rhossiliensis with a comparison of Hirsutella genomes reveals transposable elements contributing to genome size variation.</title>
        <authorList>
            <person name="Lin R."/>
            <person name="Jiao Y."/>
            <person name="Sun X."/>
            <person name="Ling J."/>
            <person name="Xie B."/>
            <person name="Cheng X."/>
        </authorList>
    </citation>
    <scope>NUCLEOTIDE SEQUENCE</scope>
    <source>
        <strain evidence="8">HR02</strain>
    </source>
</reference>
<feature type="region of interest" description="Disordered" evidence="6">
    <location>
        <begin position="1"/>
        <end position="25"/>
    </location>
</feature>
<dbReference type="GeneID" id="68354826"/>
<dbReference type="Proteomes" id="UP000824596">
    <property type="component" value="Unassembled WGS sequence"/>
</dbReference>
<keyword evidence="2 4" id="KW-0863">Zinc-finger</keyword>
<feature type="compositionally biased region" description="Low complexity" evidence="6">
    <location>
        <begin position="274"/>
        <end position="288"/>
    </location>
</feature>
<evidence type="ECO:0000259" key="7">
    <source>
        <dbReference type="PROSITE" id="PS51999"/>
    </source>
</evidence>
<sequence>MGATTPPRRRRHSPETPASQKKRLDGLWQGGHWWCNCEPRKKAALREVKKDTPNKGKFFWACPGYPYCSFFLWRDEALVRQAGLLSAAGDAAAEELPPGPKTPTFTQRPLTSFGVQVSPGRSGVHVTDLSTDNGAGPSSSGSGSKTTTTTSASTSASASATTANEVVATPCPNSSKRSRDAFEQGDDDFSDFGSDEERQLADIADSSTERSARKVDVLATPKSGGLAGAPDLPSPSVARTLFPGPEPKRQKTVTFDDDAQPTGLPTPVKSPATSRPGNPGIPSSSPPDADLDTVVDDVVALLRDQPIDGAVLDAVRELLAASVRKTRGIAMGRESARAALKQKDDQIARLQARVTALENRERSQESQLTSIKAGLMKMYQDN</sequence>
<evidence type="ECO:0000256" key="5">
    <source>
        <dbReference type="SAM" id="Coils"/>
    </source>
</evidence>
<feature type="domain" description="GRF-type" evidence="7">
    <location>
        <begin position="35"/>
        <end position="77"/>
    </location>
</feature>
<gene>
    <name evidence="8" type="ORF">HRG_05697</name>
</gene>
<dbReference type="GO" id="GO:0008270">
    <property type="term" value="F:zinc ion binding"/>
    <property type="evidence" value="ECO:0007669"/>
    <property type="project" value="UniProtKB-KW"/>
</dbReference>
<name>A0A9P8MYA2_9HYPO</name>
<organism evidence="8 9">
    <name type="scientific">Hirsutella rhossiliensis</name>
    <dbReference type="NCBI Taxonomy" id="111463"/>
    <lineage>
        <taxon>Eukaryota</taxon>
        <taxon>Fungi</taxon>
        <taxon>Dikarya</taxon>
        <taxon>Ascomycota</taxon>
        <taxon>Pezizomycotina</taxon>
        <taxon>Sordariomycetes</taxon>
        <taxon>Hypocreomycetidae</taxon>
        <taxon>Hypocreales</taxon>
        <taxon>Ophiocordycipitaceae</taxon>
        <taxon>Hirsutella</taxon>
    </lineage>
</organism>
<dbReference type="InterPro" id="IPR010666">
    <property type="entry name" value="Znf_GRF"/>
</dbReference>
<dbReference type="EMBL" id="JAIZPD010000005">
    <property type="protein sequence ID" value="KAH0963187.1"/>
    <property type="molecule type" value="Genomic_DNA"/>
</dbReference>
<evidence type="ECO:0000256" key="4">
    <source>
        <dbReference type="PROSITE-ProRule" id="PRU01343"/>
    </source>
</evidence>
<comment type="caution">
    <text evidence="8">The sequence shown here is derived from an EMBL/GenBank/DDBJ whole genome shotgun (WGS) entry which is preliminary data.</text>
</comment>
<protein>
    <submittedName>
        <fullName evidence="8">GRF zinc finger domain-containing protein</fullName>
    </submittedName>
</protein>
<evidence type="ECO:0000313" key="9">
    <source>
        <dbReference type="Proteomes" id="UP000824596"/>
    </source>
</evidence>
<feature type="region of interest" description="Disordered" evidence="6">
    <location>
        <begin position="93"/>
        <end position="291"/>
    </location>
</feature>
<keyword evidence="1" id="KW-0479">Metal-binding</keyword>
<evidence type="ECO:0000256" key="6">
    <source>
        <dbReference type="SAM" id="MobiDB-lite"/>
    </source>
</evidence>
<feature type="compositionally biased region" description="Low complexity" evidence="6">
    <location>
        <begin position="134"/>
        <end position="163"/>
    </location>
</feature>
<keyword evidence="9" id="KW-1185">Reference proteome</keyword>
<evidence type="ECO:0000256" key="3">
    <source>
        <dbReference type="ARBA" id="ARBA00022833"/>
    </source>
</evidence>
<dbReference type="AlphaFoldDB" id="A0A9P8MYA2"/>
<evidence type="ECO:0000313" key="8">
    <source>
        <dbReference type="EMBL" id="KAH0963187.1"/>
    </source>
</evidence>
<evidence type="ECO:0000256" key="1">
    <source>
        <dbReference type="ARBA" id="ARBA00022723"/>
    </source>
</evidence>
<accession>A0A9P8MYA2</accession>
<evidence type="ECO:0000256" key="2">
    <source>
        <dbReference type="ARBA" id="ARBA00022771"/>
    </source>
</evidence>
<keyword evidence="3" id="KW-0862">Zinc</keyword>
<feature type="compositionally biased region" description="Acidic residues" evidence="6">
    <location>
        <begin position="183"/>
        <end position="194"/>
    </location>
</feature>
<proteinExistence type="predicted"/>
<dbReference type="OrthoDB" id="430051at2759"/>
<feature type="compositionally biased region" description="Basic and acidic residues" evidence="6">
    <location>
        <begin position="207"/>
        <end position="216"/>
    </location>
</feature>
<dbReference type="Pfam" id="PF06839">
    <property type="entry name" value="Zn_ribbon_GRF"/>
    <property type="match status" value="1"/>
</dbReference>
<dbReference type="PROSITE" id="PS51999">
    <property type="entry name" value="ZF_GRF"/>
    <property type="match status" value="1"/>
</dbReference>
<dbReference type="RefSeq" id="XP_044720700.1">
    <property type="nucleotide sequence ID" value="XM_044864168.1"/>
</dbReference>
<feature type="coiled-coil region" evidence="5">
    <location>
        <begin position="333"/>
        <end position="367"/>
    </location>
</feature>
<keyword evidence="5" id="KW-0175">Coiled coil</keyword>